<accession>A0A1F6GZ11</accession>
<evidence type="ECO:0000313" key="9">
    <source>
        <dbReference type="EMBL" id="OGH03397.1"/>
    </source>
</evidence>
<comment type="caution">
    <text evidence="9">The sequence shown here is derived from an EMBL/GenBank/DDBJ whole genome shotgun (WGS) entry which is preliminary data.</text>
</comment>
<dbReference type="CDD" id="cd02947">
    <property type="entry name" value="TRX_family"/>
    <property type="match status" value="1"/>
</dbReference>
<dbReference type="GO" id="GO:0015035">
    <property type="term" value="F:protein-disulfide reductase activity"/>
    <property type="evidence" value="ECO:0007669"/>
    <property type="project" value="UniProtKB-UniRule"/>
</dbReference>
<evidence type="ECO:0000256" key="1">
    <source>
        <dbReference type="ARBA" id="ARBA00008987"/>
    </source>
</evidence>
<dbReference type="Pfam" id="PF00085">
    <property type="entry name" value="Thioredoxin"/>
    <property type="match status" value="1"/>
</dbReference>
<protein>
    <recommendedName>
        <fullName evidence="7">Thioredoxin</fullName>
    </recommendedName>
</protein>
<keyword evidence="5" id="KW-1015">Disulfide bond</keyword>
<keyword evidence="3" id="KW-0479">Metal-binding</keyword>
<dbReference type="InterPro" id="IPR049299">
    <property type="entry name" value="Thio2_N"/>
</dbReference>
<reference evidence="9 10" key="1">
    <citation type="journal article" date="2016" name="Nat. Commun.">
        <title>Thousands of microbial genomes shed light on interconnected biogeochemical processes in an aquifer system.</title>
        <authorList>
            <person name="Anantharaman K."/>
            <person name="Brown C.T."/>
            <person name="Hug L.A."/>
            <person name="Sharon I."/>
            <person name="Castelle C.J."/>
            <person name="Probst A.J."/>
            <person name="Thomas B.C."/>
            <person name="Singh A."/>
            <person name="Wilkins M.J."/>
            <person name="Karaoz U."/>
            <person name="Brodie E.L."/>
            <person name="Williams K.H."/>
            <person name="Hubbard S.S."/>
            <person name="Banfield J.F."/>
        </authorList>
    </citation>
    <scope>NUCLEOTIDE SEQUENCE [LARGE SCALE GENOMIC DNA]</scope>
</reference>
<evidence type="ECO:0000259" key="8">
    <source>
        <dbReference type="PROSITE" id="PS51352"/>
    </source>
</evidence>
<dbReference type="PROSITE" id="PS51352">
    <property type="entry name" value="THIOREDOXIN_2"/>
    <property type="match status" value="1"/>
</dbReference>
<dbReference type="Gene3D" id="3.40.30.10">
    <property type="entry name" value="Glutaredoxin"/>
    <property type="match status" value="1"/>
</dbReference>
<keyword evidence="4" id="KW-0249">Electron transport</keyword>
<dbReference type="GO" id="GO:0005737">
    <property type="term" value="C:cytoplasm"/>
    <property type="evidence" value="ECO:0007669"/>
    <property type="project" value="TreeGrafter"/>
</dbReference>
<dbReference type="InterPro" id="IPR036249">
    <property type="entry name" value="Thioredoxin-like_sf"/>
</dbReference>
<gene>
    <name evidence="9" type="ORF">A2557_02625</name>
</gene>
<keyword evidence="2" id="KW-0813">Transport</keyword>
<dbReference type="PANTHER" id="PTHR45663:SF11">
    <property type="entry name" value="GEO12009P1"/>
    <property type="match status" value="1"/>
</dbReference>
<dbReference type="InterPro" id="IPR005746">
    <property type="entry name" value="Thioredoxin"/>
</dbReference>
<comment type="similarity">
    <text evidence="1">Belongs to the thioredoxin family.</text>
</comment>
<dbReference type="PROSITE" id="PS00194">
    <property type="entry name" value="THIOREDOXIN_1"/>
    <property type="match status" value="1"/>
</dbReference>
<organism evidence="9 10">
    <name type="scientific">Candidatus Lambdaproteobacteria bacterium RIFOXYD2_FULL_56_26</name>
    <dbReference type="NCBI Taxonomy" id="1817773"/>
    <lineage>
        <taxon>Bacteria</taxon>
        <taxon>Pseudomonadati</taxon>
        <taxon>Pseudomonadota</taxon>
        <taxon>Candidatus Lambdaproteobacteria</taxon>
    </lineage>
</organism>
<name>A0A1F6GZ11_9PROT</name>
<proteinExistence type="inferred from homology"/>
<evidence type="ECO:0000256" key="2">
    <source>
        <dbReference type="ARBA" id="ARBA00022448"/>
    </source>
</evidence>
<keyword evidence="6" id="KW-0676">Redox-active center</keyword>
<evidence type="ECO:0000256" key="5">
    <source>
        <dbReference type="ARBA" id="ARBA00023157"/>
    </source>
</evidence>
<dbReference type="Gene3D" id="2.30.30.380">
    <property type="entry name" value="Zn-finger domain of Sec23/24"/>
    <property type="match status" value="1"/>
</dbReference>
<dbReference type="InterPro" id="IPR017937">
    <property type="entry name" value="Thioredoxin_CS"/>
</dbReference>
<feature type="domain" description="Thioredoxin" evidence="8">
    <location>
        <begin position="19"/>
        <end position="142"/>
    </location>
</feature>
<dbReference type="FunFam" id="3.40.30.10:FF:000001">
    <property type="entry name" value="Thioredoxin"/>
    <property type="match status" value="1"/>
</dbReference>
<dbReference type="NCBIfam" id="NF008229">
    <property type="entry name" value="PRK10996.1"/>
    <property type="match status" value="1"/>
</dbReference>
<dbReference type="PANTHER" id="PTHR45663">
    <property type="entry name" value="GEO12009P1"/>
    <property type="match status" value="1"/>
</dbReference>
<evidence type="ECO:0000313" key="10">
    <source>
        <dbReference type="Proteomes" id="UP000177583"/>
    </source>
</evidence>
<dbReference type="SUPFAM" id="SSF52833">
    <property type="entry name" value="Thioredoxin-like"/>
    <property type="match status" value="1"/>
</dbReference>
<sequence length="142" mass="15791">MNQIVPCPQCGTKNRIPNHKPAHLAKCGTCKAQIFTGKPLTLTQSNFIAQVGGEVPILVDFWADWCGPCKMMAPILEQAAQRWEPKIRVGKVDTEAERELSTRFLIRSIPTLVLLQGGEELAQISGAMSLLQLESWIEQHLK</sequence>
<evidence type="ECO:0000256" key="7">
    <source>
        <dbReference type="NCBIfam" id="TIGR01068"/>
    </source>
</evidence>
<dbReference type="Pfam" id="PF21352">
    <property type="entry name" value="Zn_ribbon_Thio2"/>
    <property type="match status" value="1"/>
</dbReference>
<dbReference type="GO" id="GO:0046872">
    <property type="term" value="F:metal ion binding"/>
    <property type="evidence" value="ECO:0007669"/>
    <property type="project" value="UniProtKB-KW"/>
</dbReference>
<dbReference type="AlphaFoldDB" id="A0A1F6GZ11"/>
<evidence type="ECO:0000256" key="3">
    <source>
        <dbReference type="ARBA" id="ARBA00022723"/>
    </source>
</evidence>
<dbReference type="InterPro" id="IPR013766">
    <property type="entry name" value="Thioredoxin_domain"/>
</dbReference>
<dbReference type="NCBIfam" id="TIGR01068">
    <property type="entry name" value="thioredoxin"/>
    <property type="match status" value="1"/>
</dbReference>
<dbReference type="Proteomes" id="UP000177583">
    <property type="component" value="Unassembled WGS sequence"/>
</dbReference>
<evidence type="ECO:0000256" key="6">
    <source>
        <dbReference type="ARBA" id="ARBA00023284"/>
    </source>
</evidence>
<dbReference type="EMBL" id="MFNF01000017">
    <property type="protein sequence ID" value="OGH03397.1"/>
    <property type="molecule type" value="Genomic_DNA"/>
</dbReference>
<dbReference type="PRINTS" id="PR00421">
    <property type="entry name" value="THIOREDOXIN"/>
</dbReference>
<evidence type="ECO:0000256" key="4">
    <source>
        <dbReference type="ARBA" id="ARBA00022982"/>
    </source>
</evidence>